<dbReference type="GO" id="GO:0004312">
    <property type="term" value="F:fatty acid synthase activity"/>
    <property type="evidence" value="ECO:0007669"/>
    <property type="project" value="TreeGrafter"/>
</dbReference>
<dbReference type="GO" id="GO:0044550">
    <property type="term" value="P:secondary metabolite biosynthetic process"/>
    <property type="evidence" value="ECO:0007669"/>
    <property type="project" value="TreeGrafter"/>
</dbReference>
<dbReference type="EMBL" id="HM011525">
    <property type="protein sequence ID" value="ADF36135.1"/>
    <property type="molecule type" value="Genomic_DNA"/>
</dbReference>
<feature type="non-terminal residue" evidence="5">
    <location>
        <position position="225"/>
    </location>
</feature>
<dbReference type="InterPro" id="IPR014031">
    <property type="entry name" value="Ketoacyl_synth_C"/>
</dbReference>
<dbReference type="PANTHER" id="PTHR43775:SF45">
    <property type="entry name" value="CONIDIAL PIGMENT POLYKETIDE SYNTHASE ALB1"/>
    <property type="match status" value="1"/>
</dbReference>
<name>F1ASV9_ASPTU</name>
<gene>
    <name evidence="5" type="primary">pks8</name>
</gene>
<keyword evidence="2" id="KW-0597">Phosphoprotein</keyword>
<dbReference type="SUPFAM" id="SSF53901">
    <property type="entry name" value="Thiolase-like"/>
    <property type="match status" value="1"/>
</dbReference>
<dbReference type="AlphaFoldDB" id="F1ASV9"/>
<sequence>QAGDATEMKSVLSVFAPNMRRQNPLYLGTAKANMGHAESASGVSSLIKVLLMMRNDMIPPHCGIKTRINHTYPVDLEQRNVHIPFKPTPWLREQMPQFKRTVFLNNFSAAGGNTAMLIEDAPIRERKLAADPRSKHVVTVTAKTIKALKGNISSLIAYLEQHPGVSLSSLSYTTTARRIHHSYRVIVSGSDTGEFLHRMQEILPGLESHRPVPPPGKLPNIVMTS</sequence>
<feature type="region of interest" description="Disordered" evidence="3">
    <location>
        <begin position="206"/>
        <end position="225"/>
    </location>
</feature>
<feature type="non-terminal residue" evidence="5">
    <location>
        <position position="1"/>
    </location>
</feature>
<proteinExistence type="predicted"/>
<reference evidence="5" key="1">
    <citation type="journal article" date="2010" name="Phytopathol. Mediterr.">
        <title>Amplification of polyketide synthase gene fragments in ochratoxigenic and nonochratoxigenic black aspergilli in grapevine.</title>
        <authorList>
            <person name="Storari M."/>
            <person name="Pertot I."/>
            <person name="Gessler C."/>
            <person name="Broggini G.A.L."/>
        </authorList>
    </citation>
    <scope>NUCLEOTIDE SEQUENCE</scope>
    <source>
        <strain evidence="5">ITEM 4496</strain>
    </source>
</reference>
<dbReference type="InterPro" id="IPR016039">
    <property type="entry name" value="Thiolase-like"/>
</dbReference>
<keyword evidence="1" id="KW-0596">Phosphopantetheine</keyword>
<evidence type="ECO:0000256" key="3">
    <source>
        <dbReference type="SAM" id="MobiDB-lite"/>
    </source>
</evidence>
<dbReference type="VEuPathDB" id="FungiDB:ASPTUDRAFT_134244"/>
<dbReference type="Gene3D" id="3.30.70.3290">
    <property type="match status" value="1"/>
</dbReference>
<dbReference type="PROSITE" id="PS52004">
    <property type="entry name" value="KS3_2"/>
    <property type="match status" value="1"/>
</dbReference>
<dbReference type="InterPro" id="IPR050091">
    <property type="entry name" value="PKS_NRPS_Biosynth_Enz"/>
</dbReference>
<evidence type="ECO:0000256" key="1">
    <source>
        <dbReference type="ARBA" id="ARBA00022450"/>
    </source>
</evidence>
<dbReference type="GO" id="GO:0006633">
    <property type="term" value="P:fatty acid biosynthetic process"/>
    <property type="evidence" value="ECO:0007669"/>
    <property type="project" value="TreeGrafter"/>
</dbReference>
<dbReference type="Pfam" id="PF02801">
    <property type="entry name" value="Ketoacyl-synt_C"/>
    <property type="match status" value="1"/>
</dbReference>
<feature type="domain" description="Ketosynthase family 3 (KS3)" evidence="4">
    <location>
        <begin position="1"/>
        <end position="120"/>
    </location>
</feature>
<dbReference type="InterPro" id="IPR020841">
    <property type="entry name" value="PKS_Beta-ketoAc_synthase_dom"/>
</dbReference>
<accession>F1ASV9</accession>
<dbReference type="PANTHER" id="PTHR43775">
    <property type="entry name" value="FATTY ACID SYNTHASE"/>
    <property type="match status" value="1"/>
</dbReference>
<organism evidence="5">
    <name type="scientific">Aspergillus tubingensis</name>
    <dbReference type="NCBI Taxonomy" id="5068"/>
    <lineage>
        <taxon>Eukaryota</taxon>
        <taxon>Fungi</taxon>
        <taxon>Dikarya</taxon>
        <taxon>Ascomycota</taxon>
        <taxon>Pezizomycotina</taxon>
        <taxon>Eurotiomycetes</taxon>
        <taxon>Eurotiomycetidae</taxon>
        <taxon>Eurotiales</taxon>
        <taxon>Aspergillaceae</taxon>
        <taxon>Aspergillus</taxon>
        <taxon>Aspergillus subgen. Circumdati</taxon>
    </lineage>
</organism>
<dbReference type="Gene3D" id="3.40.47.10">
    <property type="match status" value="1"/>
</dbReference>
<evidence type="ECO:0000259" key="4">
    <source>
        <dbReference type="PROSITE" id="PS52004"/>
    </source>
</evidence>
<dbReference type="Pfam" id="PF22621">
    <property type="entry name" value="CurL-like_PKS_C"/>
    <property type="match status" value="1"/>
</dbReference>
<evidence type="ECO:0000256" key="2">
    <source>
        <dbReference type="ARBA" id="ARBA00022553"/>
    </source>
</evidence>
<protein>
    <submittedName>
        <fullName evidence="5">Polyketide synthase</fullName>
    </submittedName>
</protein>
<evidence type="ECO:0000313" key="5">
    <source>
        <dbReference type="EMBL" id="ADF36135.1"/>
    </source>
</evidence>